<sequence>MLGISLPSGEMQDIVMRKAYKNASLDASGTDYVECHEHLLTVSTNGVPVNGAMNGDTNGFKTNATPIIGVQENGTEDQQKFLLMPMSAASTNSLKLLVQQISNTVLQSGDIGTLQSIAHTLFKCRDYLRYWKHTVTEDDAPSKGTVDPLLFAFVFTGQGAQYPGMGKELVSQSQHFRNTIRDRGSWSR</sequence>
<dbReference type="OrthoDB" id="3799328at2759"/>
<dbReference type="GO" id="GO:0004312">
    <property type="term" value="F:fatty acid synthase activity"/>
    <property type="evidence" value="ECO:0007669"/>
    <property type="project" value="TreeGrafter"/>
</dbReference>
<dbReference type="PANTHER" id="PTHR43775">
    <property type="entry name" value="FATTY ACID SYNTHASE"/>
    <property type="match status" value="1"/>
</dbReference>
<keyword evidence="4" id="KW-1185">Reference proteome</keyword>
<protein>
    <submittedName>
        <fullName evidence="3">Uncharacterized protein</fullName>
    </submittedName>
</protein>
<evidence type="ECO:0000256" key="2">
    <source>
        <dbReference type="ARBA" id="ARBA00022553"/>
    </source>
</evidence>
<dbReference type="STRING" id="441959.B8MLP2"/>
<evidence type="ECO:0000256" key="1">
    <source>
        <dbReference type="ARBA" id="ARBA00022450"/>
    </source>
</evidence>
<dbReference type="AlphaFoldDB" id="B8MLP2"/>
<dbReference type="PhylomeDB" id="B8MLP2"/>
<dbReference type="InterPro" id="IPR050091">
    <property type="entry name" value="PKS_NRPS_Biosynth_Enz"/>
</dbReference>
<keyword evidence="1" id="KW-0596">Phosphopantetheine</keyword>
<evidence type="ECO:0000313" key="3">
    <source>
        <dbReference type="EMBL" id="EED13905.1"/>
    </source>
</evidence>
<dbReference type="InterPro" id="IPR001227">
    <property type="entry name" value="Ac_transferase_dom_sf"/>
</dbReference>
<dbReference type="InParanoid" id="B8MLP2"/>
<dbReference type="Gene3D" id="3.40.366.10">
    <property type="entry name" value="Malonyl-Coenzyme A Acyl Carrier Protein, domain 2"/>
    <property type="match status" value="1"/>
</dbReference>
<dbReference type="InterPro" id="IPR016039">
    <property type="entry name" value="Thiolase-like"/>
</dbReference>
<evidence type="ECO:0000313" key="4">
    <source>
        <dbReference type="Proteomes" id="UP000001745"/>
    </source>
</evidence>
<dbReference type="Gene3D" id="3.40.47.10">
    <property type="match status" value="1"/>
</dbReference>
<gene>
    <name evidence="3" type="ORF">TSTA_101450</name>
</gene>
<organism evidence="3 4">
    <name type="scientific">Talaromyces stipitatus (strain ATCC 10500 / CBS 375.48 / QM 6759 / NRRL 1006)</name>
    <name type="common">Penicillium stipitatum</name>
    <dbReference type="NCBI Taxonomy" id="441959"/>
    <lineage>
        <taxon>Eukaryota</taxon>
        <taxon>Fungi</taxon>
        <taxon>Dikarya</taxon>
        <taxon>Ascomycota</taxon>
        <taxon>Pezizomycotina</taxon>
        <taxon>Eurotiomycetes</taxon>
        <taxon>Eurotiomycetidae</taxon>
        <taxon>Eurotiales</taxon>
        <taxon>Trichocomaceae</taxon>
        <taxon>Talaromyces</taxon>
        <taxon>Talaromyces sect. Talaromyces</taxon>
    </lineage>
</organism>
<dbReference type="PANTHER" id="PTHR43775:SF37">
    <property type="entry name" value="SI:DKEY-61P9.11"/>
    <property type="match status" value="1"/>
</dbReference>
<dbReference type="EMBL" id="EQ962658">
    <property type="protein sequence ID" value="EED13905.1"/>
    <property type="molecule type" value="Genomic_DNA"/>
</dbReference>
<dbReference type="SUPFAM" id="SSF52151">
    <property type="entry name" value="FabD/lysophospholipase-like"/>
    <property type="match status" value="1"/>
</dbReference>
<dbReference type="Proteomes" id="UP000001745">
    <property type="component" value="Unassembled WGS sequence"/>
</dbReference>
<dbReference type="SUPFAM" id="SSF53901">
    <property type="entry name" value="Thiolase-like"/>
    <property type="match status" value="1"/>
</dbReference>
<dbReference type="InterPro" id="IPR016035">
    <property type="entry name" value="Acyl_Trfase/lysoPLipase"/>
</dbReference>
<dbReference type="HOGENOM" id="CLU_1441957_0_0_1"/>
<name>B8MLP2_TALSN</name>
<proteinExistence type="predicted"/>
<dbReference type="GeneID" id="8101833"/>
<dbReference type="RefSeq" id="XP_002486143.1">
    <property type="nucleotide sequence ID" value="XM_002486098.1"/>
</dbReference>
<dbReference type="Gene3D" id="3.30.70.3290">
    <property type="match status" value="1"/>
</dbReference>
<reference evidence="4" key="1">
    <citation type="journal article" date="2015" name="Genome Announc.">
        <title>Genome sequence of the AIDS-associated pathogen Penicillium marneffei (ATCC18224) and its near taxonomic relative Talaromyces stipitatus (ATCC10500).</title>
        <authorList>
            <person name="Nierman W.C."/>
            <person name="Fedorova-Abrams N.D."/>
            <person name="Andrianopoulos A."/>
        </authorList>
    </citation>
    <scope>NUCLEOTIDE SEQUENCE [LARGE SCALE GENOMIC DNA]</scope>
    <source>
        <strain evidence="4">ATCC 10500 / CBS 375.48 / QM 6759 / NRRL 1006</strain>
    </source>
</reference>
<dbReference type="VEuPathDB" id="FungiDB:TSTA_101450"/>
<keyword evidence="2" id="KW-0597">Phosphoprotein</keyword>
<dbReference type="GO" id="GO:0006633">
    <property type="term" value="P:fatty acid biosynthetic process"/>
    <property type="evidence" value="ECO:0007669"/>
    <property type="project" value="TreeGrafter"/>
</dbReference>
<accession>B8MLP2</accession>